<accession>A0A0R3R929</accession>
<evidence type="ECO:0000313" key="4">
    <source>
        <dbReference type="WBParaSite" id="BTMF_0001653501-mRNA-1"/>
    </source>
</evidence>
<evidence type="ECO:0000256" key="1">
    <source>
        <dbReference type="SAM" id="SignalP"/>
    </source>
</evidence>
<dbReference type="WBParaSite" id="BTMF_0001653501-mRNA-1">
    <property type="protein sequence ID" value="BTMF_0001653501-mRNA-1"/>
    <property type="gene ID" value="BTMF_0001653501"/>
</dbReference>
<evidence type="ECO:0000313" key="2">
    <source>
        <dbReference type="EMBL" id="VDO49818.1"/>
    </source>
</evidence>
<dbReference type="AlphaFoldDB" id="A0A0R3R929"/>
<protein>
    <submittedName>
        <fullName evidence="2 4">Uncharacterized protein</fullName>
    </submittedName>
</protein>
<sequence length="98" mass="11808">MHSQSFLIIFNSLLYRWYVQGSERPIDLEWKLPVTPRFILKTSNLNNPKDEIQRRFPTPLIGRSSMKQKLNHFDKNDERKWIQVAYYINTITDINIII</sequence>
<feature type="chain" id="PRO_5043131061" evidence="1">
    <location>
        <begin position="22"/>
        <end position="98"/>
    </location>
</feature>
<proteinExistence type="predicted"/>
<dbReference type="EMBL" id="UZAG01021278">
    <property type="protein sequence ID" value="VDO49818.1"/>
    <property type="molecule type" value="Genomic_DNA"/>
</dbReference>
<dbReference type="STRING" id="42155.A0A0R3R929"/>
<evidence type="ECO:0000313" key="3">
    <source>
        <dbReference type="Proteomes" id="UP000280834"/>
    </source>
</evidence>
<gene>
    <name evidence="2" type="ORF">BTMF_LOCUS14515</name>
</gene>
<reference evidence="4" key="1">
    <citation type="submission" date="2017-02" db="UniProtKB">
        <authorList>
            <consortium name="WormBaseParasite"/>
        </authorList>
    </citation>
    <scope>IDENTIFICATION</scope>
</reference>
<keyword evidence="1" id="KW-0732">Signal</keyword>
<feature type="signal peptide" evidence="1">
    <location>
        <begin position="1"/>
        <end position="21"/>
    </location>
</feature>
<keyword evidence="3" id="KW-1185">Reference proteome</keyword>
<reference evidence="2 3" key="2">
    <citation type="submission" date="2018-11" db="EMBL/GenBank/DDBJ databases">
        <authorList>
            <consortium name="Pathogen Informatics"/>
        </authorList>
    </citation>
    <scope>NUCLEOTIDE SEQUENCE [LARGE SCALE GENOMIC DNA]</scope>
</reference>
<name>A0A0R3R929_9BILA</name>
<dbReference type="Proteomes" id="UP000280834">
    <property type="component" value="Unassembled WGS sequence"/>
</dbReference>
<organism evidence="4">
    <name type="scientific">Brugia timori</name>
    <dbReference type="NCBI Taxonomy" id="42155"/>
    <lineage>
        <taxon>Eukaryota</taxon>
        <taxon>Metazoa</taxon>
        <taxon>Ecdysozoa</taxon>
        <taxon>Nematoda</taxon>
        <taxon>Chromadorea</taxon>
        <taxon>Rhabditida</taxon>
        <taxon>Spirurina</taxon>
        <taxon>Spiruromorpha</taxon>
        <taxon>Filarioidea</taxon>
        <taxon>Onchocercidae</taxon>
        <taxon>Brugia</taxon>
    </lineage>
</organism>